<gene>
    <name evidence="1" type="ORF">PENTCL1PPCAC_3181</name>
</gene>
<comment type="caution">
    <text evidence="1">The sequence shown here is derived from an EMBL/GenBank/DDBJ whole genome shotgun (WGS) entry which is preliminary data.</text>
</comment>
<keyword evidence="2" id="KW-1185">Reference proteome</keyword>
<dbReference type="EMBL" id="BTSX01000001">
    <property type="protein sequence ID" value="GMS81006.1"/>
    <property type="molecule type" value="Genomic_DNA"/>
</dbReference>
<sequence>MLYFDNVKPFELFTVTNGIRSNADLTVLDGESDCSFKGAIGNCAYFRSVRGKLIRFFRATLDKETIHFEQINEMKTSEISLFNNQPKYFVELSKGAWSVYKYYEKHTEKEGKKFDISEINHLSKYDRQYHRGLLYLFREHSSVSVKRVNGQVVKVEGPLMDATSFYAPPHSDSIYIVNCDRNVLLILNTINLTVSQLNYDPPADCNNHTIVGIHDG</sequence>
<proteinExistence type="predicted"/>
<dbReference type="Proteomes" id="UP001432027">
    <property type="component" value="Unassembled WGS sequence"/>
</dbReference>
<evidence type="ECO:0000313" key="1">
    <source>
        <dbReference type="EMBL" id="GMS81006.1"/>
    </source>
</evidence>
<feature type="non-terminal residue" evidence="1">
    <location>
        <position position="216"/>
    </location>
</feature>
<evidence type="ECO:0000313" key="2">
    <source>
        <dbReference type="Proteomes" id="UP001432027"/>
    </source>
</evidence>
<name>A0AAV5SN24_9BILA</name>
<organism evidence="1 2">
    <name type="scientific">Pristionchus entomophagus</name>
    <dbReference type="NCBI Taxonomy" id="358040"/>
    <lineage>
        <taxon>Eukaryota</taxon>
        <taxon>Metazoa</taxon>
        <taxon>Ecdysozoa</taxon>
        <taxon>Nematoda</taxon>
        <taxon>Chromadorea</taxon>
        <taxon>Rhabditida</taxon>
        <taxon>Rhabditina</taxon>
        <taxon>Diplogasteromorpha</taxon>
        <taxon>Diplogasteroidea</taxon>
        <taxon>Neodiplogasteridae</taxon>
        <taxon>Pristionchus</taxon>
    </lineage>
</organism>
<reference evidence="1" key="1">
    <citation type="submission" date="2023-10" db="EMBL/GenBank/DDBJ databases">
        <title>Genome assembly of Pristionchus species.</title>
        <authorList>
            <person name="Yoshida K."/>
            <person name="Sommer R.J."/>
        </authorList>
    </citation>
    <scope>NUCLEOTIDE SEQUENCE</scope>
    <source>
        <strain evidence="1">RS0144</strain>
    </source>
</reference>
<accession>A0AAV5SN24</accession>
<dbReference type="AlphaFoldDB" id="A0AAV5SN24"/>
<protein>
    <submittedName>
        <fullName evidence="1">Uncharacterized protein</fullName>
    </submittedName>
</protein>